<proteinExistence type="predicted"/>
<gene>
    <name evidence="2" type="ORF">O6P32_09435</name>
</gene>
<accession>A0ABT4PIN2</accession>
<dbReference type="EMBL" id="JAPZVM010000007">
    <property type="protein sequence ID" value="MCZ8372927.1"/>
    <property type="molecule type" value="Genomic_DNA"/>
</dbReference>
<protein>
    <submittedName>
        <fullName evidence="2">DUF805 domain-containing protein</fullName>
    </submittedName>
</protein>
<organism evidence="2 3">
    <name type="scientific">Phocaeicola acetigenes</name>
    <dbReference type="NCBI Taxonomy" id="3016083"/>
    <lineage>
        <taxon>Bacteria</taxon>
        <taxon>Pseudomonadati</taxon>
        <taxon>Bacteroidota</taxon>
        <taxon>Bacteroidia</taxon>
        <taxon>Bacteroidales</taxon>
        <taxon>Bacteroidaceae</taxon>
        <taxon>Phocaeicola</taxon>
    </lineage>
</organism>
<keyword evidence="1" id="KW-0472">Membrane</keyword>
<keyword evidence="1" id="KW-0812">Transmembrane</keyword>
<feature type="transmembrane region" description="Helical" evidence="1">
    <location>
        <begin position="125"/>
        <end position="145"/>
    </location>
</feature>
<dbReference type="InterPro" id="IPR008523">
    <property type="entry name" value="DUF805"/>
</dbReference>
<name>A0ABT4PIN2_9BACT</name>
<keyword evidence="1" id="KW-1133">Transmembrane helix</keyword>
<comment type="caution">
    <text evidence="2">The sequence shown here is derived from an EMBL/GenBank/DDBJ whole genome shotgun (WGS) entry which is preliminary data.</text>
</comment>
<feature type="transmembrane region" description="Helical" evidence="1">
    <location>
        <begin position="47"/>
        <end position="68"/>
    </location>
</feature>
<sequence length="165" mass="19179">MKEIVKKLFVFKGRSRRSEYWWGMLLIYVILGVFSVTFPLGPASLPFFPLYVLGGIFLWKCILLPMGVRRLHDTGRSGGWAFFDFTLMFVYLLLLGMEEWKIVQAADGMEGMEAVRMMSNTLLKYVWLHILCFLVQLILIVLLCFDSQKGENKYGKSPKYIEVEE</sequence>
<dbReference type="PANTHER" id="PTHR34980">
    <property type="entry name" value="INNER MEMBRANE PROTEIN-RELATED-RELATED"/>
    <property type="match status" value="1"/>
</dbReference>
<dbReference type="Proteomes" id="UP001141933">
    <property type="component" value="Unassembled WGS sequence"/>
</dbReference>
<dbReference type="PANTHER" id="PTHR34980:SF2">
    <property type="entry name" value="INNER MEMBRANE PROTEIN YHAH-RELATED"/>
    <property type="match status" value="1"/>
</dbReference>
<feature type="transmembrane region" description="Helical" evidence="1">
    <location>
        <begin position="20"/>
        <end position="41"/>
    </location>
</feature>
<dbReference type="Pfam" id="PF05656">
    <property type="entry name" value="DUF805"/>
    <property type="match status" value="1"/>
</dbReference>
<evidence type="ECO:0000313" key="2">
    <source>
        <dbReference type="EMBL" id="MCZ8372927.1"/>
    </source>
</evidence>
<keyword evidence="3" id="KW-1185">Reference proteome</keyword>
<evidence type="ECO:0000313" key="3">
    <source>
        <dbReference type="Proteomes" id="UP001141933"/>
    </source>
</evidence>
<evidence type="ECO:0000256" key="1">
    <source>
        <dbReference type="SAM" id="Phobius"/>
    </source>
</evidence>
<dbReference type="RefSeq" id="WP_269878207.1">
    <property type="nucleotide sequence ID" value="NZ_JAPZVM010000007.1"/>
</dbReference>
<reference evidence="2" key="1">
    <citation type="submission" date="2022-12" db="EMBL/GenBank/DDBJ databases">
        <title>Phocaeicola acetigenes sp. nov., isolated feces from a healthy human.</title>
        <authorList>
            <person name="Do H."/>
            <person name="Ha Y.B."/>
            <person name="Kim J.-S."/>
            <person name="Suh M.K."/>
            <person name="Kim H.S."/>
            <person name="Lee J.-S."/>
        </authorList>
    </citation>
    <scope>NUCLEOTIDE SEQUENCE</scope>
    <source>
        <strain evidence="2">KGMB11183</strain>
    </source>
</reference>
<feature type="transmembrane region" description="Helical" evidence="1">
    <location>
        <begin position="80"/>
        <end position="97"/>
    </location>
</feature>